<feature type="domain" description="Erythronate-4-phosphate dehydrogenase dimerisation" evidence="8">
    <location>
        <begin position="287"/>
        <end position="371"/>
    </location>
</feature>
<comment type="subcellular location">
    <subcellularLocation>
        <location evidence="5">Cytoplasm</location>
    </subcellularLocation>
</comment>
<protein>
    <recommendedName>
        <fullName evidence="5">Erythronate-4-phosphate dehydrogenase</fullName>
        <ecNumber evidence="5">1.1.1.290</ecNumber>
    </recommendedName>
</protein>
<dbReference type="GO" id="GO:0008615">
    <property type="term" value="P:pyridoxine biosynthetic process"/>
    <property type="evidence" value="ECO:0007669"/>
    <property type="project" value="UniProtKB-UniRule"/>
</dbReference>
<dbReference type="PANTHER" id="PTHR42938:SF9">
    <property type="entry name" value="FORMATE DEHYDROGENASE 1"/>
    <property type="match status" value="1"/>
</dbReference>
<keyword evidence="10" id="KW-1185">Reference proteome</keyword>
<organism evidence="9 10">
    <name type="scientific">Methylohalomonas lacus</name>
    <dbReference type="NCBI Taxonomy" id="398773"/>
    <lineage>
        <taxon>Bacteria</taxon>
        <taxon>Pseudomonadati</taxon>
        <taxon>Pseudomonadota</taxon>
        <taxon>Gammaproteobacteria</taxon>
        <taxon>Methylohalomonadales</taxon>
        <taxon>Methylohalomonadaceae</taxon>
        <taxon>Methylohalomonas</taxon>
    </lineage>
</organism>
<evidence type="ECO:0000256" key="1">
    <source>
        <dbReference type="ARBA" id="ARBA00022490"/>
    </source>
</evidence>
<dbReference type="SUPFAM" id="SSF51735">
    <property type="entry name" value="NAD(P)-binding Rossmann-fold domains"/>
    <property type="match status" value="1"/>
</dbReference>
<feature type="domain" description="D-isomer specific 2-hydroxyacid dehydrogenase catalytic" evidence="6">
    <location>
        <begin position="33"/>
        <end position="256"/>
    </location>
</feature>
<feature type="active site" description="Proton donor" evidence="5">
    <location>
        <position position="253"/>
    </location>
</feature>
<evidence type="ECO:0000256" key="3">
    <source>
        <dbReference type="ARBA" id="ARBA00023027"/>
    </source>
</evidence>
<dbReference type="InterPro" id="IPR024531">
    <property type="entry name" value="Erythronate-4-P_DHase_dimer"/>
</dbReference>
<dbReference type="CDD" id="cd12158">
    <property type="entry name" value="ErythrP_dh"/>
    <property type="match status" value="1"/>
</dbReference>
<proteinExistence type="inferred from homology"/>
<name>A0AAE3HJJ9_9GAMM</name>
<dbReference type="GO" id="GO:0046983">
    <property type="term" value="F:protein dimerization activity"/>
    <property type="evidence" value="ECO:0007669"/>
    <property type="project" value="InterPro"/>
</dbReference>
<dbReference type="EC" id="1.1.1.290" evidence="5"/>
<evidence type="ECO:0000256" key="2">
    <source>
        <dbReference type="ARBA" id="ARBA00023002"/>
    </source>
</evidence>
<evidence type="ECO:0000313" key="10">
    <source>
        <dbReference type="Proteomes" id="UP001204445"/>
    </source>
</evidence>
<dbReference type="InterPro" id="IPR029753">
    <property type="entry name" value="D-isomer_DH_CS"/>
</dbReference>
<dbReference type="InterPro" id="IPR006139">
    <property type="entry name" value="D-isomer_2_OHA_DH_cat_dom"/>
</dbReference>
<evidence type="ECO:0000259" key="7">
    <source>
        <dbReference type="Pfam" id="PF02826"/>
    </source>
</evidence>
<comment type="similarity">
    <text evidence="5">Belongs to the D-isomer specific 2-hydroxyacid dehydrogenase family. PdxB subfamily.</text>
</comment>
<dbReference type="Pfam" id="PF02826">
    <property type="entry name" value="2-Hacid_dh_C"/>
    <property type="match status" value="1"/>
</dbReference>
<evidence type="ECO:0000256" key="5">
    <source>
        <dbReference type="HAMAP-Rule" id="MF_01825"/>
    </source>
</evidence>
<evidence type="ECO:0000256" key="4">
    <source>
        <dbReference type="ARBA" id="ARBA00023096"/>
    </source>
</evidence>
<dbReference type="Pfam" id="PF00389">
    <property type="entry name" value="2-Hacid_dh"/>
    <property type="match status" value="1"/>
</dbReference>
<dbReference type="GO" id="GO:0051287">
    <property type="term" value="F:NAD binding"/>
    <property type="evidence" value="ECO:0007669"/>
    <property type="project" value="InterPro"/>
</dbReference>
<dbReference type="Proteomes" id="UP001204445">
    <property type="component" value="Unassembled WGS sequence"/>
</dbReference>
<dbReference type="Gene3D" id="3.30.1370.170">
    <property type="match status" value="1"/>
</dbReference>
<reference evidence="9" key="1">
    <citation type="submission" date="2022-08" db="EMBL/GenBank/DDBJ databases">
        <title>Genomic Encyclopedia of Type Strains, Phase III (KMG-III): the genomes of soil and plant-associated and newly described type strains.</title>
        <authorList>
            <person name="Whitman W."/>
        </authorList>
    </citation>
    <scope>NUCLEOTIDE SEQUENCE</scope>
    <source>
        <strain evidence="9">HMT 1</strain>
    </source>
</reference>
<comment type="subunit">
    <text evidence="5">Homodimer.</text>
</comment>
<feature type="binding site" evidence="5">
    <location>
        <position position="146"/>
    </location>
    <ligand>
        <name>NAD(+)</name>
        <dbReference type="ChEBI" id="CHEBI:57540"/>
    </ligand>
</feature>
<dbReference type="AlphaFoldDB" id="A0AAE3HJJ9"/>
<keyword evidence="1 5" id="KW-0963">Cytoplasm</keyword>
<dbReference type="InterPro" id="IPR020921">
    <property type="entry name" value="Erythronate-4-P_DHase"/>
</dbReference>
<dbReference type="InterPro" id="IPR036291">
    <property type="entry name" value="NAD(P)-bd_dom_sf"/>
</dbReference>
<feature type="binding site" evidence="5">
    <location>
        <position position="231"/>
    </location>
    <ligand>
        <name>NAD(+)</name>
        <dbReference type="ChEBI" id="CHEBI:57540"/>
    </ligand>
</feature>
<keyword evidence="2 5" id="KW-0560">Oxidoreductase</keyword>
<feature type="active site" evidence="5">
    <location>
        <position position="208"/>
    </location>
</feature>
<gene>
    <name evidence="5" type="primary">pdxB</name>
    <name evidence="9" type="ORF">J2T55_000211</name>
</gene>
<keyword evidence="3 5" id="KW-0520">NAD</keyword>
<dbReference type="InterPro" id="IPR006140">
    <property type="entry name" value="D-isomer_DH_NAD-bd"/>
</dbReference>
<evidence type="ECO:0000259" key="8">
    <source>
        <dbReference type="Pfam" id="PF11890"/>
    </source>
</evidence>
<evidence type="ECO:0000259" key="6">
    <source>
        <dbReference type="Pfam" id="PF00389"/>
    </source>
</evidence>
<feature type="binding site" evidence="5">
    <location>
        <position position="257"/>
    </location>
    <ligand>
        <name>substrate</name>
    </ligand>
</feature>
<dbReference type="HAMAP" id="MF_01825">
    <property type="entry name" value="PdxB"/>
    <property type="match status" value="1"/>
</dbReference>
<feature type="binding site" evidence="5">
    <location>
        <position position="66"/>
    </location>
    <ligand>
        <name>substrate</name>
    </ligand>
</feature>
<comment type="catalytic activity">
    <reaction evidence="5">
        <text>4-phospho-D-erythronate + NAD(+) = (R)-3-hydroxy-2-oxo-4-phosphooxybutanoate + NADH + H(+)</text>
        <dbReference type="Rhea" id="RHEA:18829"/>
        <dbReference type="ChEBI" id="CHEBI:15378"/>
        <dbReference type="ChEBI" id="CHEBI:57540"/>
        <dbReference type="ChEBI" id="CHEBI:57945"/>
        <dbReference type="ChEBI" id="CHEBI:58538"/>
        <dbReference type="ChEBI" id="CHEBI:58766"/>
        <dbReference type="EC" id="1.1.1.290"/>
    </reaction>
</comment>
<dbReference type="Pfam" id="PF11890">
    <property type="entry name" value="DUF3410"/>
    <property type="match status" value="1"/>
</dbReference>
<dbReference type="EMBL" id="JANUCT010000001">
    <property type="protein sequence ID" value="MCS3902219.1"/>
    <property type="molecule type" value="Genomic_DNA"/>
</dbReference>
<feature type="active site" evidence="5">
    <location>
        <position position="236"/>
    </location>
</feature>
<dbReference type="GO" id="GO:0005829">
    <property type="term" value="C:cytosol"/>
    <property type="evidence" value="ECO:0007669"/>
    <property type="project" value="TreeGrafter"/>
</dbReference>
<dbReference type="RefSeq" id="WP_259053650.1">
    <property type="nucleotide sequence ID" value="NZ_JANUCT010000001.1"/>
</dbReference>
<feature type="binding site" evidence="5">
    <location>
        <position position="256"/>
    </location>
    <ligand>
        <name>NAD(+)</name>
        <dbReference type="ChEBI" id="CHEBI:57540"/>
    </ligand>
</feature>
<comment type="function">
    <text evidence="5">Catalyzes the oxidation of erythronate-4-phosphate to 3-hydroxy-2-oxo-4-phosphonooxybutanoate.</text>
</comment>
<feature type="domain" description="D-isomer specific 2-hydroxyacid dehydrogenase NAD-binding" evidence="7">
    <location>
        <begin position="109"/>
        <end position="255"/>
    </location>
</feature>
<dbReference type="SUPFAM" id="SSF52283">
    <property type="entry name" value="Formate/glycerate dehydrogenase catalytic domain-like"/>
    <property type="match status" value="1"/>
</dbReference>
<evidence type="ECO:0000313" key="9">
    <source>
        <dbReference type="EMBL" id="MCS3902219.1"/>
    </source>
</evidence>
<keyword evidence="4 5" id="KW-0664">Pyridoxine biosynthesis</keyword>
<comment type="caution">
    <text evidence="5">Lacks conserved residue(s) required for the propagation of feature annotation.</text>
</comment>
<dbReference type="PROSITE" id="PS00671">
    <property type="entry name" value="D_2_HYDROXYACID_DH_3"/>
    <property type="match status" value="1"/>
</dbReference>
<accession>A0AAE3HJJ9</accession>
<comment type="pathway">
    <text evidence="5">Cofactor biosynthesis; pyridoxine 5'-phosphate biosynthesis; pyridoxine 5'-phosphate from D-erythrose 4-phosphate: step 2/5.</text>
</comment>
<comment type="caution">
    <text evidence="9">The sequence shown here is derived from an EMBL/GenBank/DDBJ whole genome shotgun (WGS) entry which is preliminary data.</text>
</comment>
<dbReference type="Gene3D" id="3.40.50.720">
    <property type="entry name" value="NAD(P)-binding Rossmann-like Domain"/>
    <property type="match status" value="2"/>
</dbReference>
<sequence>MKIVADQYIPGLPAAFADVAELTLLDPAAIDRASLHDADALLVRTVTRVDAALLAGTPVRFVGTATSGCDHVDRDYLDAHDIGFADVAGCNARPVAEYVLSALGVLSEQRGCRLADLSVAIIGCGHVGGQLRAFLQALGVTCLCNDPPLAEQAGTAAGYCDLATALTADVISLHVPLTDEGPHATRHLLTSDRLADLRDGAIVINTARGEVIDERALKAQLHERRLTAAIDVWQNEPAIDIGLAADAAIATPHIAGYSLDAKLRASNHLRQAFAEHFGQAPGAAQPPPPALQTLSLDADDLDELVRLAVLTSYDVRADAVALQRLAAIHGERSAYFAGLRQDYALRREFSSLRLHLRGGARDHAATLRQLGFAVEAN</sequence>
<dbReference type="InterPro" id="IPR038251">
    <property type="entry name" value="PdxB_dimer_sf"/>
</dbReference>
<feature type="binding site" evidence="5">
    <location>
        <position position="45"/>
    </location>
    <ligand>
        <name>substrate</name>
    </ligand>
</feature>
<dbReference type="PANTHER" id="PTHR42938">
    <property type="entry name" value="FORMATE DEHYDROGENASE 1"/>
    <property type="match status" value="1"/>
</dbReference>
<dbReference type="GO" id="GO:0033711">
    <property type="term" value="F:4-phosphoerythronate dehydrogenase activity"/>
    <property type="evidence" value="ECO:0007669"/>
    <property type="project" value="UniProtKB-EC"/>
</dbReference>
<dbReference type="GO" id="GO:0036001">
    <property type="term" value="P:'de novo' pyridoxal 5'-phosphate biosynthetic process"/>
    <property type="evidence" value="ECO:0007669"/>
    <property type="project" value="TreeGrafter"/>
</dbReference>